<dbReference type="InterPro" id="IPR027417">
    <property type="entry name" value="P-loop_NTPase"/>
</dbReference>
<evidence type="ECO:0000313" key="10">
    <source>
        <dbReference type="EMBL" id="MEM5502025.1"/>
    </source>
</evidence>
<dbReference type="EC" id="2.7.7.7" evidence="1"/>
<evidence type="ECO:0000256" key="3">
    <source>
        <dbReference type="ARBA" id="ARBA00022679"/>
    </source>
</evidence>
<comment type="catalytic activity">
    <reaction evidence="8">
        <text>DNA(n) + a 2'-deoxyribonucleoside 5'-triphosphate = DNA(n+1) + diphosphate</text>
        <dbReference type="Rhea" id="RHEA:22508"/>
        <dbReference type="Rhea" id="RHEA-COMP:17339"/>
        <dbReference type="Rhea" id="RHEA-COMP:17340"/>
        <dbReference type="ChEBI" id="CHEBI:33019"/>
        <dbReference type="ChEBI" id="CHEBI:61560"/>
        <dbReference type="ChEBI" id="CHEBI:173112"/>
        <dbReference type="EC" id="2.7.7.7"/>
    </reaction>
</comment>
<evidence type="ECO:0000256" key="1">
    <source>
        <dbReference type="ARBA" id="ARBA00012417"/>
    </source>
</evidence>
<reference evidence="10 11" key="1">
    <citation type="submission" date="2024-03" db="EMBL/GenBank/DDBJ databases">
        <title>Community enrichment and isolation of bacterial strains for fucoidan degradation.</title>
        <authorList>
            <person name="Sichert A."/>
        </authorList>
    </citation>
    <scope>NUCLEOTIDE SEQUENCE [LARGE SCALE GENOMIC DNA]</scope>
    <source>
        <strain evidence="10 11">AS62</strain>
    </source>
</reference>
<evidence type="ECO:0000256" key="6">
    <source>
        <dbReference type="ARBA" id="ARBA00022932"/>
    </source>
</evidence>
<dbReference type="Gene3D" id="1.20.272.10">
    <property type="match status" value="1"/>
</dbReference>
<dbReference type="InterPro" id="IPR008921">
    <property type="entry name" value="DNA_pol3_clamp-load_cplx_C"/>
</dbReference>
<dbReference type="InterPro" id="IPR005790">
    <property type="entry name" value="DNA_polIII_delta"/>
</dbReference>
<name>A0ABU9T819_9HYPH</name>
<dbReference type="Gene3D" id="1.10.8.60">
    <property type="match status" value="1"/>
</dbReference>
<dbReference type="InterPro" id="IPR010372">
    <property type="entry name" value="DNA_pol3_delta_N"/>
</dbReference>
<dbReference type="SUPFAM" id="SSF52540">
    <property type="entry name" value="P-loop containing nucleoside triphosphate hydrolases"/>
    <property type="match status" value="1"/>
</dbReference>
<keyword evidence="6" id="KW-0239">DNA-directed DNA polymerase</keyword>
<dbReference type="SUPFAM" id="SSF48019">
    <property type="entry name" value="post-AAA+ oligomerization domain-like"/>
    <property type="match status" value="1"/>
</dbReference>
<keyword evidence="4 10" id="KW-0548">Nucleotidyltransferase</keyword>
<feature type="domain" description="DNA polymerase III delta N-terminal" evidence="9">
    <location>
        <begin position="23"/>
        <end position="126"/>
    </location>
</feature>
<dbReference type="NCBIfam" id="TIGR01128">
    <property type="entry name" value="holA"/>
    <property type="match status" value="1"/>
</dbReference>
<dbReference type="Gene3D" id="3.40.50.300">
    <property type="entry name" value="P-loop containing nucleotide triphosphate hydrolases"/>
    <property type="match status" value="1"/>
</dbReference>
<dbReference type="GO" id="GO:0003887">
    <property type="term" value="F:DNA-directed DNA polymerase activity"/>
    <property type="evidence" value="ECO:0007669"/>
    <property type="project" value="UniProtKB-EC"/>
</dbReference>
<proteinExistence type="inferred from homology"/>
<accession>A0ABU9T819</accession>
<organism evidence="10 11">
    <name type="scientific">Ahrensia kielensis</name>
    <dbReference type="NCBI Taxonomy" id="76980"/>
    <lineage>
        <taxon>Bacteria</taxon>
        <taxon>Pseudomonadati</taxon>
        <taxon>Pseudomonadota</taxon>
        <taxon>Alphaproteobacteria</taxon>
        <taxon>Hyphomicrobiales</taxon>
        <taxon>Ahrensiaceae</taxon>
        <taxon>Ahrensia</taxon>
    </lineage>
</organism>
<dbReference type="PANTHER" id="PTHR34388:SF1">
    <property type="entry name" value="DNA POLYMERASE III SUBUNIT DELTA"/>
    <property type="match status" value="1"/>
</dbReference>
<evidence type="ECO:0000256" key="5">
    <source>
        <dbReference type="ARBA" id="ARBA00022705"/>
    </source>
</evidence>
<dbReference type="Proteomes" id="UP001477870">
    <property type="component" value="Unassembled WGS sequence"/>
</dbReference>
<dbReference type="EMBL" id="JBBMQO010000005">
    <property type="protein sequence ID" value="MEM5502025.1"/>
    <property type="molecule type" value="Genomic_DNA"/>
</dbReference>
<comment type="caution">
    <text evidence="10">The sequence shown here is derived from an EMBL/GenBank/DDBJ whole genome shotgun (WGS) entry which is preliminary data.</text>
</comment>
<keyword evidence="5" id="KW-0235">DNA replication</keyword>
<evidence type="ECO:0000256" key="7">
    <source>
        <dbReference type="ARBA" id="ARBA00034754"/>
    </source>
</evidence>
<comment type="similarity">
    <text evidence="7">Belongs to the DNA polymerase HolA subunit family.</text>
</comment>
<keyword evidence="11" id="KW-1185">Reference proteome</keyword>
<evidence type="ECO:0000256" key="2">
    <source>
        <dbReference type="ARBA" id="ARBA00017703"/>
    </source>
</evidence>
<evidence type="ECO:0000259" key="9">
    <source>
        <dbReference type="Pfam" id="PF06144"/>
    </source>
</evidence>
<gene>
    <name evidence="10" type="primary">holA</name>
    <name evidence="10" type="ORF">WNY59_10530</name>
</gene>
<dbReference type="RefSeq" id="WP_342848405.1">
    <property type="nucleotide sequence ID" value="NZ_JBBMQO010000005.1"/>
</dbReference>
<protein>
    <recommendedName>
        <fullName evidence="2">DNA polymerase III subunit delta</fullName>
        <ecNumber evidence="1">2.7.7.7</ecNumber>
    </recommendedName>
</protein>
<keyword evidence="3 10" id="KW-0808">Transferase</keyword>
<sequence length="345" mass="37848">MAQLKAGDIDRYLQKPDFSKAVHLVYGPDRGLVAERVKKLAEKSGVDLNDPFSMIKLDMDSLSADPDKLMNEAYTISMFGGSRLIWLRGVANDAFFVKQLERLLNDPPQSCFCILEAGDLKKGTKVRDLVERGKSGQAIPCYSDTSRNIASLVDEVLQANNQTIGLEARQFLLSQLGADRMASRAELDKLCLYNYGKSEIQLEDIQAILGDASATSFDAVTDAVLSGNLKQFDIAITKFSTSGGSNFQLFAAMMRQFQSLDRMRGEMDASGKSASAVVASARPPVFFARKAAVESALNKWSSKAIRAAHDRLQTALLESRKNSQIDINIAHIALLGLTVQSARRR</sequence>
<evidence type="ECO:0000256" key="8">
    <source>
        <dbReference type="ARBA" id="ARBA00049244"/>
    </source>
</evidence>
<dbReference type="PANTHER" id="PTHR34388">
    <property type="entry name" value="DNA POLYMERASE III SUBUNIT DELTA"/>
    <property type="match status" value="1"/>
</dbReference>
<evidence type="ECO:0000256" key="4">
    <source>
        <dbReference type="ARBA" id="ARBA00022695"/>
    </source>
</evidence>
<evidence type="ECO:0000313" key="11">
    <source>
        <dbReference type="Proteomes" id="UP001477870"/>
    </source>
</evidence>
<dbReference type="Pfam" id="PF06144">
    <property type="entry name" value="DNA_pol3_delta"/>
    <property type="match status" value="1"/>
</dbReference>